<dbReference type="EMBL" id="ML975151">
    <property type="protein sequence ID" value="KAF1815994.1"/>
    <property type="molecule type" value="Genomic_DNA"/>
</dbReference>
<evidence type="ECO:0000313" key="4">
    <source>
        <dbReference type="Proteomes" id="UP000504638"/>
    </source>
</evidence>
<dbReference type="InterPro" id="IPR040922">
    <property type="entry name" value="Ribosomal_mL59_dom"/>
</dbReference>
<dbReference type="GO" id="GO:0005762">
    <property type="term" value="C:mitochondrial large ribosomal subunit"/>
    <property type="evidence" value="ECO:0007669"/>
    <property type="project" value="InterPro"/>
</dbReference>
<dbReference type="Pfam" id="PF18126">
    <property type="entry name" value="Mitoc_mL59"/>
    <property type="match status" value="1"/>
</dbReference>
<dbReference type="AlphaFoldDB" id="A0A6G1GD92"/>
<evidence type="ECO:0000313" key="3">
    <source>
        <dbReference type="EMBL" id="KAF1815994.1"/>
    </source>
</evidence>
<proteinExistence type="predicted"/>
<accession>A0A6G1GD92</accession>
<gene>
    <name evidence="3 5" type="ORF">P152DRAFT_455714</name>
</gene>
<reference evidence="5" key="3">
    <citation type="submission" date="2025-04" db="UniProtKB">
        <authorList>
            <consortium name="RefSeq"/>
        </authorList>
    </citation>
    <scope>IDENTIFICATION</scope>
    <source>
        <strain evidence="5">CBS 781.70</strain>
    </source>
</reference>
<feature type="compositionally biased region" description="Polar residues" evidence="1">
    <location>
        <begin position="59"/>
        <end position="84"/>
    </location>
</feature>
<organism evidence="3">
    <name type="scientific">Eremomyces bilateralis CBS 781.70</name>
    <dbReference type="NCBI Taxonomy" id="1392243"/>
    <lineage>
        <taxon>Eukaryota</taxon>
        <taxon>Fungi</taxon>
        <taxon>Dikarya</taxon>
        <taxon>Ascomycota</taxon>
        <taxon>Pezizomycotina</taxon>
        <taxon>Dothideomycetes</taxon>
        <taxon>Dothideomycetes incertae sedis</taxon>
        <taxon>Eremomycetales</taxon>
        <taxon>Eremomycetaceae</taxon>
        <taxon>Eremomyces</taxon>
    </lineage>
</organism>
<evidence type="ECO:0000259" key="2">
    <source>
        <dbReference type="Pfam" id="PF18126"/>
    </source>
</evidence>
<dbReference type="InterPro" id="IPR037507">
    <property type="entry name" value="Ribosomal_mL59"/>
</dbReference>
<feature type="region of interest" description="Disordered" evidence="1">
    <location>
        <begin position="32"/>
        <end position="99"/>
    </location>
</feature>
<dbReference type="GO" id="GO:0003735">
    <property type="term" value="F:structural constituent of ribosome"/>
    <property type="evidence" value="ECO:0007669"/>
    <property type="project" value="InterPro"/>
</dbReference>
<name>A0A6G1GD92_9PEZI</name>
<dbReference type="GeneID" id="54419416"/>
<sequence length="198" mass="22143">MAAEVVGSALINRAKSLPVPLVRFLARWPSPALQSAAPKSSPGLDSSSPASTDSTPSDLGTSDTDASTPPVSQILTASDTTVNRNPFEPWRHPSTGRWRPPVYSMRQQRELCKMAADHGVEELLWASKKATWFKEKKLIEQGLRLRNAGPGKRVKGHKWERTLSSRLEERRQAMLGMPAMIEEWKRLGHGRGWKKWPK</sequence>
<reference evidence="3 5" key="1">
    <citation type="submission" date="2020-01" db="EMBL/GenBank/DDBJ databases">
        <authorList>
            <consortium name="DOE Joint Genome Institute"/>
            <person name="Haridas S."/>
            <person name="Albert R."/>
            <person name="Binder M."/>
            <person name="Bloem J."/>
            <person name="Labutti K."/>
            <person name="Salamov A."/>
            <person name="Andreopoulos B."/>
            <person name="Baker S.E."/>
            <person name="Barry K."/>
            <person name="Bills G."/>
            <person name="Bluhm B.H."/>
            <person name="Cannon C."/>
            <person name="Castanera R."/>
            <person name="Culley D.E."/>
            <person name="Daum C."/>
            <person name="Ezra D."/>
            <person name="Gonzalez J.B."/>
            <person name="Henrissat B."/>
            <person name="Kuo A."/>
            <person name="Liang C."/>
            <person name="Lipzen A."/>
            <person name="Lutzoni F."/>
            <person name="Magnuson J."/>
            <person name="Mondo S."/>
            <person name="Nolan M."/>
            <person name="Ohm R."/>
            <person name="Pangilinan J."/>
            <person name="Park H.-J."/>
            <person name="Ramirez L."/>
            <person name="Alfaro M."/>
            <person name="Sun H."/>
            <person name="Tritt A."/>
            <person name="Yoshinaga Y."/>
            <person name="Zwiers L.-H."/>
            <person name="Turgeon B.G."/>
            <person name="Goodwin S.B."/>
            <person name="Spatafora J.W."/>
            <person name="Crous P.W."/>
            <person name="Grigoriev I.V."/>
        </authorList>
    </citation>
    <scope>NUCLEOTIDE SEQUENCE</scope>
    <source>
        <strain evidence="3 5">CBS 781.70</strain>
    </source>
</reference>
<evidence type="ECO:0000256" key="1">
    <source>
        <dbReference type="SAM" id="MobiDB-lite"/>
    </source>
</evidence>
<protein>
    <recommendedName>
        <fullName evidence="2">Large ribosomal subunit protein mL59 domain-containing protein</fullName>
    </recommendedName>
</protein>
<dbReference type="RefSeq" id="XP_033537625.1">
    <property type="nucleotide sequence ID" value="XM_033678846.1"/>
</dbReference>
<feature type="domain" description="Large ribosomal subunit protein mL59" evidence="2">
    <location>
        <begin position="21"/>
        <end position="185"/>
    </location>
</feature>
<dbReference type="PANTHER" id="PTHR28041">
    <property type="entry name" value="54S RIBOSOMAL PROTEIN L25, MITOCHONDRIAL"/>
    <property type="match status" value="1"/>
</dbReference>
<keyword evidence="4" id="KW-1185">Reference proteome</keyword>
<reference evidence="5" key="2">
    <citation type="submission" date="2020-04" db="EMBL/GenBank/DDBJ databases">
        <authorList>
            <consortium name="NCBI Genome Project"/>
        </authorList>
    </citation>
    <scope>NUCLEOTIDE SEQUENCE</scope>
    <source>
        <strain evidence="5">CBS 781.70</strain>
    </source>
</reference>
<dbReference type="OrthoDB" id="18529at2759"/>
<dbReference type="PANTHER" id="PTHR28041:SF1">
    <property type="entry name" value="LARGE RIBOSOMAL SUBUNIT PROTEIN ML59"/>
    <property type="match status" value="1"/>
</dbReference>
<feature type="compositionally biased region" description="Low complexity" evidence="1">
    <location>
        <begin position="38"/>
        <end position="58"/>
    </location>
</feature>
<dbReference type="Proteomes" id="UP000504638">
    <property type="component" value="Unplaced"/>
</dbReference>
<evidence type="ECO:0000313" key="5">
    <source>
        <dbReference type="RefSeq" id="XP_033537625.1"/>
    </source>
</evidence>